<reference evidence="1 2" key="1">
    <citation type="journal article" date="2023" name="PLoS ONE">
        <title>Cytospora paraplurivora sp. nov. isolated from orchards with fruit tree decline syndrome in Ontario, Canada.</title>
        <authorList>
            <person name="Ilyukhin E."/>
            <person name="Nguyen H.D.T."/>
            <person name="Castle A.J."/>
            <person name="Ellouze W."/>
        </authorList>
    </citation>
    <scope>NUCLEOTIDE SEQUENCE [LARGE SCALE GENOMIC DNA]</scope>
    <source>
        <strain evidence="1 2">FDS-564</strain>
    </source>
</reference>
<organism evidence="1 2">
    <name type="scientific">Cytospora paraplurivora</name>
    <dbReference type="NCBI Taxonomy" id="2898453"/>
    <lineage>
        <taxon>Eukaryota</taxon>
        <taxon>Fungi</taxon>
        <taxon>Dikarya</taxon>
        <taxon>Ascomycota</taxon>
        <taxon>Pezizomycotina</taxon>
        <taxon>Sordariomycetes</taxon>
        <taxon>Sordariomycetidae</taxon>
        <taxon>Diaporthales</taxon>
        <taxon>Cytosporaceae</taxon>
        <taxon>Cytospora</taxon>
    </lineage>
</organism>
<evidence type="ECO:0000313" key="2">
    <source>
        <dbReference type="Proteomes" id="UP001320245"/>
    </source>
</evidence>
<keyword evidence="2" id="KW-1185">Reference proteome</keyword>
<comment type="caution">
    <text evidence="1">The sequence shown here is derived from an EMBL/GenBank/DDBJ whole genome shotgun (WGS) entry which is preliminary data.</text>
</comment>
<dbReference type="AlphaFoldDB" id="A0AAN9UJZ5"/>
<proteinExistence type="predicted"/>
<name>A0AAN9UJZ5_9PEZI</name>
<dbReference type="EMBL" id="JAJSPL020000001">
    <property type="protein sequence ID" value="KAK7749694.1"/>
    <property type="molecule type" value="Genomic_DNA"/>
</dbReference>
<gene>
    <name evidence="1" type="ORF">SLS53_000273</name>
</gene>
<dbReference type="Proteomes" id="UP001320245">
    <property type="component" value="Unassembled WGS sequence"/>
</dbReference>
<accession>A0AAN9UJZ5</accession>
<evidence type="ECO:0000313" key="1">
    <source>
        <dbReference type="EMBL" id="KAK7749694.1"/>
    </source>
</evidence>
<sequence length="464" mass="53540">MGVPLQTATQWELDQQYQIPASFGLPRSVQLVVHEHFRHARTADWMTRLADYRAFQGEKRVDEERHGKYEWINFRESYRVNTDPGRAFGKCSPEMLLRLLHSKPDGPHDAGADIMAYKLRSTIAMYRQTRLGTEFHGFMHLPAEIRSIVYSYLLLKGRVIVPNNVGAGKPGLVHHWGNHRGETYERYQGLERQFSALMAVNRQRKSLGLIQGVSRTVHAEATRMYFGSNRFILPVGDFLHPSRFNHIDRIIGDDVEEMYTRYTKACEEGTNNAPLVRDVSYAFDIRDYETNDYDNMCYDDRIRDAVDEGSIAPGEAMRRLHDQKTFSLEEAWVERVDAIQSMSLNRLQLDFEECYCAMGCCRKVDWLLDRFLYTGTPPGTADTPENAYSMVGWRNGPPSVIEVCGWKNNREETLIREKLGKMQSLSELIEIRFGPQTRPVETPVFDADERLIHTMLLETHVTDG</sequence>
<protein>
    <submittedName>
        <fullName evidence="1">Uncharacterized protein</fullName>
    </submittedName>
</protein>